<organism evidence="3">
    <name type="scientific">Melampsora larici-populina (strain 98AG31 / pathotype 3-4-7)</name>
    <name type="common">Poplar leaf rust fungus</name>
    <dbReference type="NCBI Taxonomy" id="747676"/>
    <lineage>
        <taxon>Eukaryota</taxon>
        <taxon>Fungi</taxon>
        <taxon>Dikarya</taxon>
        <taxon>Basidiomycota</taxon>
        <taxon>Pucciniomycotina</taxon>
        <taxon>Pucciniomycetes</taxon>
        <taxon>Pucciniales</taxon>
        <taxon>Melampsoraceae</taxon>
        <taxon>Melampsora</taxon>
    </lineage>
</organism>
<dbReference type="InParanoid" id="F4SEG8"/>
<dbReference type="HOGENOM" id="CLU_650662_0_0_1"/>
<feature type="compositionally biased region" description="Basic residues" evidence="1">
    <location>
        <begin position="1"/>
        <end position="10"/>
    </location>
</feature>
<dbReference type="AlphaFoldDB" id="F4SEG8"/>
<feature type="compositionally biased region" description="Polar residues" evidence="1">
    <location>
        <begin position="12"/>
        <end position="24"/>
    </location>
</feature>
<dbReference type="RefSeq" id="XP_007419772.1">
    <property type="nucleotide sequence ID" value="XM_007419710.1"/>
</dbReference>
<dbReference type="KEGG" id="mlr:MELLADRAFT_91140"/>
<evidence type="ECO:0000313" key="2">
    <source>
        <dbReference type="EMBL" id="EGF96957.1"/>
    </source>
</evidence>
<sequence length="422" mass="46782">MPPKGSRLRPRLSSTKSTPLTEPPSTRCKRKQTVVAEAEDEVNTFKPSKKKKKIAISDRKGRIGNKTPGYHALKADFSLNLALVKYRTTGAIEKVAIAAGPKTSDHTTGTIAEVTIAAGPKTSRNRLLELLENRISKKKGRRSTKAPEITLPEITLPKVTDSNTDVAPVRAKSLTISIPEDAETTDTNEIDFQIYSNKDLEKMLHDVGVNTFKMDKSKMVECCTNYQELIILPTTEPEQPVASSSTAQKEPDATQGSFTFSTTSKEFVEWGSRYGRHDDAPLQNPLPSLQHGTLLYPRPRPTDLSESQSVQSKSRKGKEKESRDSESEYFPEDDEGFDHQDSAFEQTHQSDTSRGLQTGMVLSEDEATGCETSLSNKELTKLWTETRASLVKANKRIEKLECELKSLSDAFMKSLGNRSPGE</sequence>
<evidence type="ECO:0000313" key="3">
    <source>
        <dbReference type="Proteomes" id="UP000001072"/>
    </source>
</evidence>
<accession>F4SEG8</accession>
<feature type="compositionally biased region" description="Acidic residues" evidence="1">
    <location>
        <begin position="327"/>
        <end position="336"/>
    </location>
</feature>
<keyword evidence="3" id="KW-1185">Reference proteome</keyword>
<dbReference type="VEuPathDB" id="FungiDB:MELLADRAFT_91140"/>
<feature type="compositionally biased region" description="Polar residues" evidence="1">
    <location>
        <begin position="241"/>
        <end position="260"/>
    </location>
</feature>
<protein>
    <submittedName>
        <fullName evidence="2">Uncharacterized protein</fullName>
    </submittedName>
</protein>
<name>F4SEG8_MELLP</name>
<reference evidence="3" key="1">
    <citation type="journal article" date="2011" name="Proc. Natl. Acad. Sci. U.S.A.">
        <title>Obligate biotrophy features unraveled by the genomic analysis of rust fungi.</title>
        <authorList>
            <person name="Duplessis S."/>
            <person name="Cuomo C.A."/>
            <person name="Lin Y.-C."/>
            <person name="Aerts A."/>
            <person name="Tisserant E."/>
            <person name="Veneault-Fourrey C."/>
            <person name="Joly D.L."/>
            <person name="Hacquard S."/>
            <person name="Amselem J."/>
            <person name="Cantarel B.L."/>
            <person name="Chiu R."/>
            <person name="Coutinho P.M."/>
            <person name="Feau N."/>
            <person name="Field M."/>
            <person name="Frey P."/>
            <person name="Gelhaye E."/>
            <person name="Goldberg J."/>
            <person name="Grabherr M.G."/>
            <person name="Kodira C.D."/>
            <person name="Kohler A."/>
            <person name="Kuees U."/>
            <person name="Lindquist E.A."/>
            <person name="Lucas S.M."/>
            <person name="Mago R."/>
            <person name="Mauceli E."/>
            <person name="Morin E."/>
            <person name="Murat C."/>
            <person name="Pangilinan J.L."/>
            <person name="Park R."/>
            <person name="Pearson M."/>
            <person name="Quesneville H."/>
            <person name="Rouhier N."/>
            <person name="Sakthikumar S."/>
            <person name="Salamov A.A."/>
            <person name="Schmutz J."/>
            <person name="Selles B."/>
            <person name="Shapiro H."/>
            <person name="Tanguay P."/>
            <person name="Tuskan G.A."/>
            <person name="Henrissat B."/>
            <person name="Van de Peer Y."/>
            <person name="Rouze P."/>
            <person name="Ellis J.G."/>
            <person name="Dodds P.N."/>
            <person name="Schein J.E."/>
            <person name="Zhong S."/>
            <person name="Hamelin R.C."/>
            <person name="Grigoriev I.V."/>
            <person name="Szabo L.J."/>
            <person name="Martin F."/>
        </authorList>
    </citation>
    <scope>NUCLEOTIDE SEQUENCE [LARGE SCALE GENOMIC DNA]</scope>
    <source>
        <strain evidence="3">98AG31 / pathotype 3-4-7</strain>
    </source>
</reference>
<dbReference type="Proteomes" id="UP000001072">
    <property type="component" value="Unassembled WGS sequence"/>
</dbReference>
<feature type="region of interest" description="Disordered" evidence="1">
    <location>
        <begin position="234"/>
        <end position="260"/>
    </location>
</feature>
<feature type="compositionally biased region" description="Polar residues" evidence="1">
    <location>
        <begin position="343"/>
        <end position="355"/>
    </location>
</feature>
<dbReference type="GeneID" id="18935802"/>
<gene>
    <name evidence="2" type="ORF">MELLADRAFT_91140</name>
</gene>
<evidence type="ECO:0000256" key="1">
    <source>
        <dbReference type="SAM" id="MobiDB-lite"/>
    </source>
</evidence>
<dbReference type="EMBL" id="GL883455">
    <property type="protein sequence ID" value="EGF96957.1"/>
    <property type="molecule type" value="Genomic_DNA"/>
</dbReference>
<feature type="region of interest" description="Disordered" evidence="1">
    <location>
        <begin position="1"/>
        <end position="33"/>
    </location>
</feature>
<feature type="region of interest" description="Disordered" evidence="1">
    <location>
        <begin position="276"/>
        <end position="355"/>
    </location>
</feature>
<proteinExistence type="predicted"/>